<comment type="caution">
    <text evidence="1">The sequence shown here is derived from an EMBL/GenBank/DDBJ whole genome shotgun (WGS) entry which is preliminary data.</text>
</comment>
<organism evidence="1 2">
    <name type="scientific">Paenibacillus anaericanus</name>
    <dbReference type="NCBI Taxonomy" id="170367"/>
    <lineage>
        <taxon>Bacteria</taxon>
        <taxon>Bacillati</taxon>
        <taxon>Bacillota</taxon>
        <taxon>Bacilli</taxon>
        <taxon>Bacillales</taxon>
        <taxon>Paenibacillaceae</taxon>
        <taxon>Paenibacillus</taxon>
    </lineage>
</organism>
<dbReference type="Proteomes" id="UP000279446">
    <property type="component" value="Unassembled WGS sequence"/>
</dbReference>
<reference evidence="1 2" key="1">
    <citation type="submission" date="2018-12" db="EMBL/GenBank/DDBJ databases">
        <authorList>
            <person name="Sun L."/>
            <person name="Chen Z."/>
        </authorList>
    </citation>
    <scope>NUCLEOTIDE SEQUENCE [LARGE SCALE GENOMIC DNA]</scope>
    <source>
        <strain evidence="1 2">DSM 15890</strain>
    </source>
</reference>
<keyword evidence="2" id="KW-1185">Reference proteome</keyword>
<evidence type="ECO:0000313" key="1">
    <source>
        <dbReference type="EMBL" id="RUT39502.1"/>
    </source>
</evidence>
<dbReference type="OrthoDB" id="9982531at2"/>
<accession>A0A3S1BFB3</accession>
<sequence length="156" mass="17614">MGTWLVGNTQPSKKYYVETENGRRGEAEGISGIFNLIIDPGYSETEDISTKALMWILILRQNAISLAQFGQRADVYDGLGKVFSNYEQEGDLEFGDEMPLLLDAWSEETTIASLLFTGFIQLYVKDNSLQGYELLSPEKMEGAYPTDFKPPHQREN</sequence>
<protein>
    <submittedName>
        <fullName evidence="1">Uncharacterized protein</fullName>
    </submittedName>
</protein>
<dbReference type="AlphaFoldDB" id="A0A3S1BFB3"/>
<gene>
    <name evidence="1" type="ORF">EJP82_26080</name>
</gene>
<name>A0A3S1BFB3_9BACL</name>
<proteinExistence type="predicted"/>
<dbReference type="EMBL" id="RZNY01000044">
    <property type="protein sequence ID" value="RUT39502.1"/>
    <property type="molecule type" value="Genomic_DNA"/>
</dbReference>
<dbReference type="RefSeq" id="WP_127194991.1">
    <property type="nucleotide sequence ID" value="NZ_RZNY01000044.1"/>
</dbReference>
<evidence type="ECO:0000313" key="2">
    <source>
        <dbReference type="Proteomes" id="UP000279446"/>
    </source>
</evidence>